<dbReference type="EMBL" id="LYVF01000171">
    <property type="protein sequence ID" value="OAT80852.1"/>
    <property type="molecule type" value="Genomic_DNA"/>
</dbReference>
<dbReference type="InterPro" id="IPR029044">
    <property type="entry name" value="Nucleotide-diphossugar_trans"/>
</dbReference>
<gene>
    <name evidence="1" type="ORF">A6M21_12335</name>
</gene>
<dbReference type="OrthoDB" id="183314at2"/>
<protein>
    <submittedName>
        <fullName evidence="1">Glycosyl transferase</fullName>
    </submittedName>
</protein>
<dbReference type="RefSeq" id="WP_066669269.1">
    <property type="nucleotide sequence ID" value="NZ_LYVF01000171.1"/>
</dbReference>
<reference evidence="1 2" key="1">
    <citation type="submission" date="2016-04" db="EMBL/GenBank/DDBJ databases">
        <authorList>
            <person name="Evans L.H."/>
            <person name="Alamgir A."/>
            <person name="Owens N."/>
            <person name="Weber N.D."/>
            <person name="Virtaneva K."/>
            <person name="Barbian K."/>
            <person name="Babar A."/>
            <person name="Rosenke K."/>
        </authorList>
    </citation>
    <scope>NUCLEOTIDE SEQUENCE [LARGE SCALE GENOMIC DNA]</scope>
    <source>
        <strain evidence="1 2">LMa1</strain>
    </source>
</reference>
<keyword evidence="2" id="KW-1185">Reference proteome</keyword>
<comment type="caution">
    <text evidence="1">The sequence shown here is derived from an EMBL/GenBank/DDBJ whole genome shotgun (WGS) entry which is preliminary data.</text>
</comment>
<accession>A0A1B7LD57</accession>
<proteinExistence type="predicted"/>
<dbReference type="SUPFAM" id="SSF53448">
    <property type="entry name" value="Nucleotide-diphospho-sugar transferases"/>
    <property type="match status" value="2"/>
</dbReference>
<dbReference type="GO" id="GO:0016740">
    <property type="term" value="F:transferase activity"/>
    <property type="evidence" value="ECO:0007669"/>
    <property type="project" value="UniProtKB-KW"/>
</dbReference>
<dbReference type="Proteomes" id="UP000078532">
    <property type="component" value="Unassembled WGS sequence"/>
</dbReference>
<dbReference type="STRING" id="1838280.A6M21_12335"/>
<dbReference type="InterPro" id="IPR050834">
    <property type="entry name" value="Glycosyltransf_2"/>
</dbReference>
<dbReference type="PANTHER" id="PTHR43685:SF2">
    <property type="entry name" value="GLYCOSYLTRANSFERASE 2-LIKE DOMAIN-CONTAINING PROTEIN"/>
    <property type="match status" value="1"/>
</dbReference>
<evidence type="ECO:0000313" key="1">
    <source>
        <dbReference type="EMBL" id="OAT80852.1"/>
    </source>
</evidence>
<dbReference type="Pfam" id="PF13704">
    <property type="entry name" value="Glyco_tranf_2_4"/>
    <property type="match status" value="1"/>
</dbReference>
<keyword evidence="1" id="KW-0808">Transferase</keyword>
<sequence>MPGVLIASPVRQKPVILKEFLWSLEHLETGGLKVDYAFIDDGEGRDLLRQFAAGRPVRIFPGGEGADIYHRDENTHHWRESLIWKVAAYKDRLIRLARTEGYDFLFLVDSDLVLHPRLLSHLCTLGKDIVSGVFWTRWQPDLIPLPQVWEGDQYRLYSTGRDENINEQETAHRVQEFLELLRHPGTYRVGGLGACTLIGKKALHAGVSFSEIYNLGFTGEDRHFCIRAAALGLELYADTHYPVYHIYREADLAGLADFKKMHFPSAQTGLPKRGRITLAMLVRNEADRYLEKVLRHAAQYIDSAVILDDASEDQTAAVCRRVLAGKPLLLVSNREPSFANEIVLRKQLWDLAAGTNPEWLLFLDADEIFEERAVAELPRLAADPEVMVYSFRLYDMWDEGHYREDACWCAHHFHRPFMVRHLPGFSGRWRETPQHCGRLPLNIAELKGANSSLRIKHLGWMKPADRLAKYYRYKKLDPAGRYGNNGQYLSILDPKPRLAPWED</sequence>
<organism evidence="1 2">
    <name type="scientific">Desulfotomaculum copahuensis</name>
    <dbReference type="NCBI Taxonomy" id="1838280"/>
    <lineage>
        <taxon>Bacteria</taxon>
        <taxon>Bacillati</taxon>
        <taxon>Bacillota</taxon>
        <taxon>Clostridia</taxon>
        <taxon>Eubacteriales</taxon>
        <taxon>Desulfotomaculaceae</taxon>
        <taxon>Desulfotomaculum</taxon>
    </lineage>
</organism>
<dbReference type="Gene3D" id="3.90.550.10">
    <property type="entry name" value="Spore Coat Polysaccharide Biosynthesis Protein SpsA, Chain A"/>
    <property type="match status" value="2"/>
</dbReference>
<dbReference type="PANTHER" id="PTHR43685">
    <property type="entry name" value="GLYCOSYLTRANSFERASE"/>
    <property type="match status" value="1"/>
</dbReference>
<name>A0A1B7LD57_9FIRM</name>
<dbReference type="AlphaFoldDB" id="A0A1B7LD57"/>
<evidence type="ECO:0000313" key="2">
    <source>
        <dbReference type="Proteomes" id="UP000078532"/>
    </source>
</evidence>